<dbReference type="KEGG" id="micc:AUP74_03059"/>
<feature type="transmembrane region" description="Helical" evidence="1">
    <location>
        <begin position="48"/>
        <end position="68"/>
    </location>
</feature>
<dbReference type="AlphaFoldDB" id="A0A1C9WBA5"/>
<evidence type="ECO:0000313" key="3">
    <source>
        <dbReference type="Proteomes" id="UP000095672"/>
    </source>
</evidence>
<proteinExistence type="predicted"/>
<gene>
    <name evidence="2" type="ORF">AUP74_03059</name>
</gene>
<dbReference type="STRING" id="1769779.AUP74_03059"/>
<dbReference type="OrthoDB" id="5739104at2"/>
<evidence type="ECO:0000256" key="1">
    <source>
        <dbReference type="SAM" id="Phobius"/>
    </source>
</evidence>
<protein>
    <submittedName>
        <fullName evidence="2">Uncharacterized protein</fullName>
    </submittedName>
</protein>
<name>A0A1C9WBA5_9GAMM</name>
<keyword evidence="1" id="KW-1133">Transmembrane helix</keyword>
<accession>A0A1C9WBA5</accession>
<evidence type="ECO:0000313" key="2">
    <source>
        <dbReference type="EMBL" id="AOS98425.1"/>
    </source>
</evidence>
<keyword evidence="1" id="KW-0472">Membrane</keyword>
<feature type="transmembrane region" description="Helical" evidence="1">
    <location>
        <begin position="80"/>
        <end position="99"/>
    </location>
</feature>
<keyword evidence="3" id="KW-1185">Reference proteome</keyword>
<reference evidence="3" key="1">
    <citation type="submission" date="2016-01" db="EMBL/GenBank/DDBJ databases">
        <title>Complete genome sequence of Microbulbifer sp. CCB-MM1, a halophile isolated from Matang Mangrove Forest, Perak.</title>
        <authorList>
            <person name="Moh T.H."/>
            <person name="Dinesh B."/>
            <person name="Lau N.-S."/>
            <person name="Go F."/>
            <person name="Alexander Chong S.-C."/>
        </authorList>
    </citation>
    <scope>NUCLEOTIDE SEQUENCE [LARGE SCALE GENOMIC DNA]</scope>
    <source>
        <strain evidence="3">CCB-MM1</strain>
    </source>
</reference>
<dbReference type="Proteomes" id="UP000095672">
    <property type="component" value="Chromosome"/>
</dbReference>
<sequence length="107" mass="11808">MTEEALIHFYLTHQWLVLPLFLVFVVGLAIFWFGGLVAALVALGNKDWLWGIPSIFLGPLTGLPYALLHGEAEYAKTLMLRGLALILAALLLLLLVWFFTQGAGPTE</sequence>
<dbReference type="PATRIC" id="fig|1769779.3.peg.3033"/>
<dbReference type="RefSeq" id="WP_069948289.1">
    <property type="nucleotide sequence ID" value="NZ_CP014143.1"/>
</dbReference>
<organism evidence="2 3">
    <name type="scientific">Microbulbifer aggregans</name>
    <dbReference type="NCBI Taxonomy" id="1769779"/>
    <lineage>
        <taxon>Bacteria</taxon>
        <taxon>Pseudomonadati</taxon>
        <taxon>Pseudomonadota</taxon>
        <taxon>Gammaproteobacteria</taxon>
        <taxon>Cellvibrionales</taxon>
        <taxon>Microbulbiferaceae</taxon>
        <taxon>Microbulbifer</taxon>
    </lineage>
</organism>
<keyword evidence="1" id="KW-0812">Transmembrane</keyword>
<feature type="transmembrane region" description="Helical" evidence="1">
    <location>
        <begin position="16"/>
        <end position="42"/>
    </location>
</feature>
<dbReference type="EMBL" id="CP014143">
    <property type="protein sequence ID" value="AOS98425.1"/>
    <property type="molecule type" value="Genomic_DNA"/>
</dbReference>